<evidence type="ECO:0000256" key="1">
    <source>
        <dbReference type="SAM" id="MobiDB-lite"/>
    </source>
</evidence>
<keyword evidence="2" id="KW-1133">Transmembrane helix</keyword>
<feature type="compositionally biased region" description="Low complexity" evidence="1">
    <location>
        <begin position="91"/>
        <end position="111"/>
    </location>
</feature>
<keyword evidence="2" id="KW-0472">Membrane</keyword>
<sequence>MTEAPRGSANVSVSESPIRTTTLTSWTGSVPIPITLTLWTADTAISSTTSQMSPATTADGEISTSATPSTTTFATRSVEIPPSSHQLMRASPTKSSSAPSSTSSPDIGSTTARSNGQVGTSTSVTVLSNATELSNTRRYVLSPKAVVGIGVGSAVIGAVMAACLFLFILHKKRKASIVQRKRLDTYQDHSDSFSGTTAVAIVEKADLSTTLNKDADLLSPASDFELQEDFNRLNASIRTYAETYCTAAPELSSLAQDHSVHANNLDGLPELLSPDCPLSEIAVDSLLKNPTTRLPAIRFLIAWNILTNISPSAPLSSTLLPPEISRCLEALEPIPLGPISVRPTSPFRCPSPSSMRIIPSTTSSSDWLMSLHKWRQVTGAAMAAIYSDGVEQQLDFRDSRNANVSELTASLVRVLQLFVVKGKGGDEGEGVGEGCDEGGAGDENGVRLRREIVVAKGEEAEAGEVDL</sequence>
<keyword evidence="2" id="KW-0812">Transmembrane</keyword>
<dbReference type="EMBL" id="KB446543">
    <property type="protein sequence ID" value="EME40488.1"/>
    <property type="molecule type" value="Genomic_DNA"/>
</dbReference>
<proteinExistence type="predicted"/>
<dbReference type="HOGENOM" id="CLU_585288_0_0_1"/>
<dbReference type="AlphaFoldDB" id="N1PD20"/>
<feature type="region of interest" description="Disordered" evidence="1">
    <location>
        <begin position="50"/>
        <end position="123"/>
    </location>
</feature>
<gene>
    <name evidence="3" type="ORF">DOTSEDRAFT_55692</name>
</gene>
<dbReference type="Proteomes" id="UP000016933">
    <property type="component" value="Unassembled WGS sequence"/>
</dbReference>
<evidence type="ECO:0000313" key="3">
    <source>
        <dbReference type="EMBL" id="EME40488.1"/>
    </source>
</evidence>
<evidence type="ECO:0000256" key="2">
    <source>
        <dbReference type="SAM" id="Phobius"/>
    </source>
</evidence>
<dbReference type="eggNOG" id="ENOG502TM6A">
    <property type="taxonomic scope" value="Eukaryota"/>
</dbReference>
<evidence type="ECO:0000313" key="4">
    <source>
        <dbReference type="Proteomes" id="UP000016933"/>
    </source>
</evidence>
<feature type="compositionally biased region" description="Low complexity" evidence="1">
    <location>
        <begin position="63"/>
        <end position="77"/>
    </location>
</feature>
<feature type="transmembrane region" description="Helical" evidence="2">
    <location>
        <begin position="145"/>
        <end position="169"/>
    </location>
</feature>
<name>N1PD20_DOTSN</name>
<dbReference type="OrthoDB" id="5421765at2759"/>
<reference evidence="4" key="1">
    <citation type="journal article" date="2012" name="PLoS Genet.">
        <title>The genomes of the fungal plant pathogens Cladosporium fulvum and Dothistroma septosporum reveal adaptation to different hosts and lifestyles but also signatures of common ancestry.</title>
        <authorList>
            <person name="de Wit P.J.G.M."/>
            <person name="van der Burgt A."/>
            <person name="Oekmen B."/>
            <person name="Stergiopoulos I."/>
            <person name="Abd-Elsalam K.A."/>
            <person name="Aerts A.L."/>
            <person name="Bahkali A.H."/>
            <person name="Beenen H.G."/>
            <person name="Chettri P."/>
            <person name="Cox M.P."/>
            <person name="Datema E."/>
            <person name="de Vries R.P."/>
            <person name="Dhillon B."/>
            <person name="Ganley A.R."/>
            <person name="Griffiths S.A."/>
            <person name="Guo Y."/>
            <person name="Hamelin R.C."/>
            <person name="Henrissat B."/>
            <person name="Kabir M.S."/>
            <person name="Jashni M.K."/>
            <person name="Kema G."/>
            <person name="Klaubauf S."/>
            <person name="Lapidus A."/>
            <person name="Levasseur A."/>
            <person name="Lindquist E."/>
            <person name="Mehrabi R."/>
            <person name="Ohm R.A."/>
            <person name="Owen T.J."/>
            <person name="Salamov A."/>
            <person name="Schwelm A."/>
            <person name="Schijlen E."/>
            <person name="Sun H."/>
            <person name="van den Burg H.A."/>
            <person name="van Ham R.C.H.J."/>
            <person name="Zhang S."/>
            <person name="Goodwin S.B."/>
            <person name="Grigoriev I.V."/>
            <person name="Collemare J."/>
            <person name="Bradshaw R.E."/>
        </authorList>
    </citation>
    <scope>NUCLEOTIDE SEQUENCE [LARGE SCALE GENOMIC DNA]</scope>
    <source>
        <strain evidence="4">NZE10 / CBS 128990</strain>
    </source>
</reference>
<organism evidence="3 4">
    <name type="scientific">Dothistroma septosporum (strain NZE10 / CBS 128990)</name>
    <name type="common">Red band needle blight fungus</name>
    <name type="synonym">Mycosphaerella pini</name>
    <dbReference type="NCBI Taxonomy" id="675120"/>
    <lineage>
        <taxon>Eukaryota</taxon>
        <taxon>Fungi</taxon>
        <taxon>Dikarya</taxon>
        <taxon>Ascomycota</taxon>
        <taxon>Pezizomycotina</taxon>
        <taxon>Dothideomycetes</taxon>
        <taxon>Dothideomycetidae</taxon>
        <taxon>Mycosphaerellales</taxon>
        <taxon>Mycosphaerellaceae</taxon>
        <taxon>Dothistroma</taxon>
    </lineage>
</organism>
<protein>
    <submittedName>
        <fullName evidence="3">Uncharacterized protein</fullName>
    </submittedName>
</protein>
<keyword evidence="4" id="KW-1185">Reference proteome</keyword>
<accession>N1PD20</accession>
<reference evidence="3 4" key="2">
    <citation type="journal article" date="2012" name="PLoS Pathog.">
        <title>Diverse lifestyles and strategies of plant pathogenesis encoded in the genomes of eighteen Dothideomycetes fungi.</title>
        <authorList>
            <person name="Ohm R.A."/>
            <person name="Feau N."/>
            <person name="Henrissat B."/>
            <person name="Schoch C.L."/>
            <person name="Horwitz B.A."/>
            <person name="Barry K.W."/>
            <person name="Condon B.J."/>
            <person name="Copeland A.C."/>
            <person name="Dhillon B."/>
            <person name="Glaser F."/>
            <person name="Hesse C.N."/>
            <person name="Kosti I."/>
            <person name="LaButti K."/>
            <person name="Lindquist E.A."/>
            <person name="Lucas S."/>
            <person name="Salamov A.A."/>
            <person name="Bradshaw R.E."/>
            <person name="Ciuffetti L."/>
            <person name="Hamelin R.C."/>
            <person name="Kema G.H.J."/>
            <person name="Lawrence C."/>
            <person name="Scott J.A."/>
            <person name="Spatafora J.W."/>
            <person name="Turgeon B.G."/>
            <person name="de Wit P.J.G.M."/>
            <person name="Zhong S."/>
            <person name="Goodwin S.B."/>
            <person name="Grigoriev I.V."/>
        </authorList>
    </citation>
    <scope>NUCLEOTIDE SEQUENCE [LARGE SCALE GENOMIC DNA]</scope>
    <source>
        <strain evidence="4">NZE10 / CBS 128990</strain>
    </source>
</reference>
<feature type="compositionally biased region" description="Polar residues" evidence="1">
    <location>
        <begin position="112"/>
        <end position="123"/>
    </location>
</feature>